<dbReference type="Pfam" id="PF00871">
    <property type="entry name" value="Acetate_kinase"/>
    <property type="match status" value="1"/>
</dbReference>
<dbReference type="NCBIfam" id="TIGR00016">
    <property type="entry name" value="ackA"/>
    <property type="match status" value="1"/>
</dbReference>
<feature type="binding site" evidence="6">
    <location>
        <position position="18"/>
    </location>
    <ligand>
        <name>Mg(2+)</name>
        <dbReference type="ChEBI" id="CHEBI:18420"/>
    </ligand>
</feature>
<keyword evidence="3 6" id="KW-0547">Nucleotide-binding</keyword>
<comment type="subcellular location">
    <subcellularLocation>
        <location evidence="6">Cytoplasm</location>
    </subcellularLocation>
</comment>
<accession>A0ABY5KNJ1</accession>
<evidence type="ECO:0000313" key="8">
    <source>
        <dbReference type="EMBL" id="UUI70717.1"/>
    </source>
</evidence>
<dbReference type="InterPro" id="IPR004372">
    <property type="entry name" value="Ac/propionate_kinase"/>
</dbReference>
<comment type="catalytic activity">
    <reaction evidence="6">
        <text>acetate + ATP = acetyl phosphate + ADP</text>
        <dbReference type="Rhea" id="RHEA:11352"/>
        <dbReference type="ChEBI" id="CHEBI:22191"/>
        <dbReference type="ChEBI" id="CHEBI:30089"/>
        <dbReference type="ChEBI" id="CHEBI:30616"/>
        <dbReference type="ChEBI" id="CHEBI:456216"/>
        <dbReference type="EC" id="2.7.2.1"/>
    </reaction>
</comment>
<reference evidence="8 9" key="1">
    <citation type="submission" date="2022-07" db="EMBL/GenBank/DDBJ databases">
        <title>Novel species in genus cellulomonas.</title>
        <authorList>
            <person name="Ye L."/>
        </authorList>
    </citation>
    <scope>NUCLEOTIDE SEQUENCE [LARGE SCALE GENOMIC DNA]</scope>
    <source>
        <strain evidence="9">zg-B89</strain>
    </source>
</reference>
<dbReference type="PANTHER" id="PTHR21060">
    <property type="entry name" value="ACETATE KINASE"/>
    <property type="match status" value="1"/>
</dbReference>
<evidence type="ECO:0000256" key="6">
    <source>
        <dbReference type="HAMAP-Rule" id="MF_00020"/>
    </source>
</evidence>
<dbReference type="InterPro" id="IPR043129">
    <property type="entry name" value="ATPase_NBD"/>
</dbReference>
<comment type="pathway">
    <text evidence="6">Metabolic intermediate biosynthesis; acetyl-CoA biosynthesis; acetyl-CoA from acetate: step 1/2.</text>
</comment>
<dbReference type="PROSITE" id="PS01075">
    <property type="entry name" value="ACETATE_KINASE_1"/>
    <property type="match status" value="1"/>
</dbReference>
<comment type="subunit">
    <text evidence="6">Homodimer.</text>
</comment>
<dbReference type="InterPro" id="IPR000890">
    <property type="entry name" value="Aliphatic_acid_kin_short-chain"/>
</dbReference>
<comment type="function">
    <text evidence="6">Catalyzes the formation of acetyl phosphate from acetate and ATP. Can also catalyze the reverse reaction.</text>
</comment>
<keyword evidence="9" id="KW-1185">Reference proteome</keyword>
<evidence type="ECO:0000256" key="3">
    <source>
        <dbReference type="ARBA" id="ARBA00022741"/>
    </source>
</evidence>
<comment type="similarity">
    <text evidence="1 6 7">Belongs to the acetokinase family.</text>
</comment>
<evidence type="ECO:0000256" key="7">
    <source>
        <dbReference type="RuleBase" id="RU003835"/>
    </source>
</evidence>
<evidence type="ECO:0000256" key="5">
    <source>
        <dbReference type="ARBA" id="ARBA00022840"/>
    </source>
</evidence>
<keyword evidence="6" id="KW-0479">Metal-binding</keyword>
<feature type="binding site" evidence="6">
    <location>
        <begin position="216"/>
        <end position="220"/>
    </location>
    <ligand>
        <name>ATP</name>
        <dbReference type="ChEBI" id="CHEBI:30616"/>
    </ligand>
</feature>
<evidence type="ECO:0000256" key="4">
    <source>
        <dbReference type="ARBA" id="ARBA00022777"/>
    </source>
</evidence>
<dbReference type="PANTHER" id="PTHR21060:SF15">
    <property type="entry name" value="ACETATE KINASE-RELATED"/>
    <property type="match status" value="1"/>
</dbReference>
<name>A0ABY5KNJ1_9CELL</name>
<dbReference type="PROSITE" id="PS01076">
    <property type="entry name" value="ACETATE_KINASE_2"/>
    <property type="match status" value="1"/>
</dbReference>
<feature type="site" description="Transition state stabilizer" evidence="6">
    <location>
        <position position="249"/>
    </location>
</feature>
<keyword evidence="5 6" id="KW-0067">ATP-binding</keyword>
<dbReference type="EC" id="2.7.2.1" evidence="6"/>
<feature type="active site" description="Proton donor/acceptor" evidence="6">
    <location>
        <position position="156"/>
    </location>
</feature>
<feature type="binding site" evidence="6">
    <location>
        <position position="392"/>
    </location>
    <ligand>
        <name>Mg(2+)</name>
        <dbReference type="ChEBI" id="CHEBI:18420"/>
    </ligand>
</feature>
<dbReference type="HAMAP" id="MF_00020">
    <property type="entry name" value="Acetate_kinase"/>
    <property type="match status" value="1"/>
</dbReference>
<keyword evidence="6" id="KW-0460">Magnesium</keyword>
<dbReference type="PIRSF" id="PIRSF000722">
    <property type="entry name" value="Acetate_prop_kin"/>
    <property type="match status" value="1"/>
</dbReference>
<protein>
    <recommendedName>
        <fullName evidence="6">Acetate kinase</fullName>
        <ecNumber evidence="6">2.7.2.1</ecNumber>
    </recommendedName>
    <alternativeName>
        <fullName evidence="6">Acetokinase</fullName>
    </alternativeName>
</protein>
<dbReference type="Proteomes" id="UP001316384">
    <property type="component" value="Chromosome"/>
</dbReference>
<proteinExistence type="inferred from homology"/>
<feature type="binding site" evidence="6">
    <location>
        <position position="99"/>
    </location>
    <ligand>
        <name>substrate</name>
    </ligand>
</feature>
<feature type="binding site" evidence="6">
    <location>
        <position position="25"/>
    </location>
    <ligand>
        <name>ATP</name>
        <dbReference type="ChEBI" id="CHEBI:30616"/>
    </ligand>
</feature>
<dbReference type="Gene3D" id="3.30.420.40">
    <property type="match status" value="2"/>
</dbReference>
<dbReference type="PRINTS" id="PR00471">
    <property type="entry name" value="ACETATEKNASE"/>
</dbReference>
<dbReference type="InterPro" id="IPR023865">
    <property type="entry name" value="Aliphatic_acid_kinase_CS"/>
</dbReference>
<organism evidence="8 9">
    <name type="scientific">Cellulomonas xiejunii</name>
    <dbReference type="NCBI Taxonomy" id="2968083"/>
    <lineage>
        <taxon>Bacteria</taxon>
        <taxon>Bacillati</taxon>
        <taxon>Actinomycetota</taxon>
        <taxon>Actinomycetes</taxon>
        <taxon>Micrococcales</taxon>
        <taxon>Cellulomonadaceae</taxon>
        <taxon>Cellulomonas</taxon>
    </lineage>
</organism>
<sequence>MSTSTPSDQPAASVLVINSGSSSIKYQLVDPDSGQAIASGIVEQIGEGVGSVKHVALGSTTRRELPVPDHAEGLRIVLGLFDEIGPDLEAAHVVAVGHRVVQGGALFDGPVLVDAEVERLIEELAPLAPLHNPANLTGIRVAQALLPDVPHVVVFDTAFFRHLPDAAATYAIDADVAAAHRVRRYGAHGTSHQYVSRQVAELVGRPLEDLNQIVLHLGNGASASAVRGGVAAETSMGLTPLEGLVMGTRSGDIDPAVVFHLHRNAGMSIDEIDDLLNRRSGIKGLSGVNDFRALHDLVEQGDAGARLALDVYLHRLRKYIGAYYAVLGRVDVIAFTAGVGENDDIVRAGVLTGLEGLGIEVDLERNAGRKSQPTVISPDGARVTVMVVPTNEELAIARQALEVVGA</sequence>
<keyword evidence="6" id="KW-0963">Cytoplasm</keyword>
<keyword evidence="4 6" id="KW-0418">Kinase</keyword>
<dbReference type="RefSeq" id="WP_227576074.1">
    <property type="nucleotide sequence ID" value="NZ_CP101987.1"/>
</dbReference>
<feature type="binding site" evidence="6">
    <location>
        <begin position="338"/>
        <end position="342"/>
    </location>
    <ligand>
        <name>ATP</name>
        <dbReference type="ChEBI" id="CHEBI:30616"/>
    </ligand>
</feature>
<dbReference type="GO" id="GO:0016301">
    <property type="term" value="F:kinase activity"/>
    <property type="evidence" value="ECO:0007669"/>
    <property type="project" value="UniProtKB-KW"/>
</dbReference>
<feature type="site" description="Transition state stabilizer" evidence="6">
    <location>
        <position position="188"/>
    </location>
</feature>
<keyword evidence="2 6" id="KW-0808">Transferase</keyword>
<evidence type="ECO:0000256" key="2">
    <source>
        <dbReference type="ARBA" id="ARBA00022679"/>
    </source>
</evidence>
<dbReference type="CDD" id="cd24010">
    <property type="entry name" value="ASKHA_NBD_AcK_PK"/>
    <property type="match status" value="1"/>
</dbReference>
<gene>
    <name evidence="6" type="primary">ackA</name>
    <name evidence="8" type="ORF">NP048_13045</name>
</gene>
<dbReference type="SUPFAM" id="SSF53067">
    <property type="entry name" value="Actin-like ATPase domain"/>
    <property type="match status" value="2"/>
</dbReference>
<feature type="binding site" evidence="6">
    <location>
        <begin position="290"/>
        <end position="292"/>
    </location>
    <ligand>
        <name>ATP</name>
        <dbReference type="ChEBI" id="CHEBI:30616"/>
    </ligand>
</feature>
<comment type="cofactor">
    <cofactor evidence="6">
        <name>Mg(2+)</name>
        <dbReference type="ChEBI" id="CHEBI:18420"/>
    </cofactor>
    <cofactor evidence="6">
        <name>Mn(2+)</name>
        <dbReference type="ChEBI" id="CHEBI:29035"/>
    </cofactor>
    <text evidence="6">Mg(2+). Can also accept Mn(2+).</text>
</comment>
<evidence type="ECO:0000313" key="9">
    <source>
        <dbReference type="Proteomes" id="UP001316384"/>
    </source>
</evidence>
<evidence type="ECO:0000256" key="1">
    <source>
        <dbReference type="ARBA" id="ARBA00008748"/>
    </source>
</evidence>
<dbReference type="EMBL" id="CP101987">
    <property type="protein sequence ID" value="UUI70717.1"/>
    <property type="molecule type" value="Genomic_DNA"/>
</dbReference>